<organism evidence="1">
    <name type="scientific">marine sediment metagenome</name>
    <dbReference type="NCBI Taxonomy" id="412755"/>
    <lineage>
        <taxon>unclassified sequences</taxon>
        <taxon>metagenomes</taxon>
        <taxon>ecological metagenomes</taxon>
    </lineage>
</organism>
<comment type="caution">
    <text evidence="1">The sequence shown here is derived from an EMBL/GenBank/DDBJ whole genome shotgun (WGS) entry which is preliminary data.</text>
</comment>
<dbReference type="EMBL" id="LAZR01001877">
    <property type="protein sequence ID" value="KKN37701.1"/>
    <property type="molecule type" value="Genomic_DNA"/>
</dbReference>
<sequence length="104" mass="11551">MNVQDFARRQVMRWINGDASLSCQKGIAFTARSKDHSRVSFMSRGVWVYVHRATLAALWLITCDHLYGAGLHMSAGNLNALTVDALRSGADQPAGSGRYFRHLN</sequence>
<evidence type="ECO:0000313" key="1">
    <source>
        <dbReference type="EMBL" id="KKN37701.1"/>
    </source>
</evidence>
<gene>
    <name evidence="1" type="ORF">LCGC14_0760850</name>
</gene>
<proteinExistence type="predicted"/>
<reference evidence="1" key="1">
    <citation type="journal article" date="2015" name="Nature">
        <title>Complex archaea that bridge the gap between prokaryotes and eukaryotes.</title>
        <authorList>
            <person name="Spang A."/>
            <person name="Saw J.H."/>
            <person name="Jorgensen S.L."/>
            <person name="Zaremba-Niedzwiedzka K."/>
            <person name="Martijn J."/>
            <person name="Lind A.E."/>
            <person name="van Eijk R."/>
            <person name="Schleper C."/>
            <person name="Guy L."/>
            <person name="Ettema T.J."/>
        </authorList>
    </citation>
    <scope>NUCLEOTIDE SEQUENCE</scope>
</reference>
<name>A0A0F9SL63_9ZZZZ</name>
<accession>A0A0F9SL63</accession>
<dbReference type="AlphaFoldDB" id="A0A0F9SL63"/>
<protein>
    <submittedName>
        <fullName evidence="1">Uncharacterized protein</fullName>
    </submittedName>
</protein>